<dbReference type="EMBL" id="JADGJH010002253">
    <property type="protein sequence ID" value="KAJ3100927.1"/>
    <property type="molecule type" value="Genomic_DNA"/>
</dbReference>
<comment type="caution">
    <text evidence="1">The sequence shown here is derived from an EMBL/GenBank/DDBJ whole genome shotgun (WGS) entry which is preliminary data.</text>
</comment>
<organism evidence="1 2">
    <name type="scientific">Physocladia obscura</name>
    <dbReference type="NCBI Taxonomy" id="109957"/>
    <lineage>
        <taxon>Eukaryota</taxon>
        <taxon>Fungi</taxon>
        <taxon>Fungi incertae sedis</taxon>
        <taxon>Chytridiomycota</taxon>
        <taxon>Chytridiomycota incertae sedis</taxon>
        <taxon>Chytridiomycetes</taxon>
        <taxon>Chytridiales</taxon>
        <taxon>Chytriomycetaceae</taxon>
        <taxon>Physocladia</taxon>
    </lineage>
</organism>
<keyword evidence="2" id="KW-1185">Reference proteome</keyword>
<protein>
    <submittedName>
        <fullName evidence="1">Uncharacterized protein</fullName>
    </submittedName>
</protein>
<name>A0AAD5XCW0_9FUNG</name>
<dbReference type="Proteomes" id="UP001211907">
    <property type="component" value="Unassembled WGS sequence"/>
</dbReference>
<proteinExistence type="predicted"/>
<accession>A0AAD5XCW0</accession>
<evidence type="ECO:0000313" key="2">
    <source>
        <dbReference type="Proteomes" id="UP001211907"/>
    </source>
</evidence>
<sequence>MLGGDKLIGRMNSIASDVNGVIARTISEVVEGRKSEIKNIGSLNNDFYYFRVGNNDKMEIVRNSDAELSDQDKYYAVAADAIVFNNTRSHVLMEFRCPHRQGNCKNNVIDEGISFQYKGCLGTPGDFFHADADIDENGSPDFFKLAKRQITEQGISQSGAADKIEFIQATFNNYRDIRWKYSSNYVPTVALQFAVTLDHDNQRRTFFWRRYLRYLQTFKMMHNNQFNDMEFKNFVTSHFKFDSERQMPLNKRKHENGVLSGLSEMERVIDYNEQKKDKYHFNDFAFDHICNIIDAYKRLNSNILPDIRSPSVAKTPSLSPLKPLKQLLDIENTSGNSSETLSGLANPEIQKKLEETTISYFTAIAALVQENGNIRPWLAKLQSLEIPFETFLEKTGDIFSNQSLSGTDGFNWPGLNFFSSIIADVSSVSPILRLSVLLISTGYQIATASENYRNEIRELIIRFKNLVMDINALQETRTGFLDPFPKTKRLLLDRIDQLLTCLIYSADVCIRAKFTGNLPNSFIQAAKFTNFASEVWSAITDTTRVKNAYSSLQAAEDLLYAVKLNALVVGESKIDSSFDQLSKKVDEILLHLQNYRNFAVLNYGKDNTISELEIAAKMMLEVFKKAPEIKNSGNLNKRYYYFKYGNLVTSRNTKLNDSGPASTKYYSVASDTVIFHPSCTHVLMVFRCPHLRVDGYVDCKDNILEKNATFKYNGFLGTPGTFFNAETDVHKDGTPDYVAFAKRQFTESLKPLDDEYLAEITSLIFIGAQFNNYRDIRWYTSTNYVPALALQFVTRLKHNIFGDIIDLPYLKTVLGRRGICAPSYWVDLNIIKSIYTTHKKSFDIFDTPFEQETFDNFVQMPSHFVLDDENDQPRNKLMNENGLLKGLKDNQRVINFDSEINYESNDIAFDHVVNIMRAWSYVNSNNSVNLKKEED</sequence>
<gene>
    <name evidence="1" type="ORF">HK100_004632</name>
</gene>
<evidence type="ECO:0000313" key="1">
    <source>
        <dbReference type="EMBL" id="KAJ3100927.1"/>
    </source>
</evidence>
<reference evidence="1" key="1">
    <citation type="submission" date="2020-05" db="EMBL/GenBank/DDBJ databases">
        <title>Phylogenomic resolution of chytrid fungi.</title>
        <authorList>
            <person name="Stajich J.E."/>
            <person name="Amses K."/>
            <person name="Simmons R."/>
            <person name="Seto K."/>
            <person name="Myers J."/>
            <person name="Bonds A."/>
            <person name="Quandt C.A."/>
            <person name="Barry K."/>
            <person name="Liu P."/>
            <person name="Grigoriev I."/>
            <person name="Longcore J.E."/>
            <person name="James T.Y."/>
        </authorList>
    </citation>
    <scope>NUCLEOTIDE SEQUENCE</scope>
    <source>
        <strain evidence="1">JEL0513</strain>
    </source>
</reference>
<dbReference type="AlphaFoldDB" id="A0AAD5XCW0"/>